<evidence type="ECO:0000313" key="1">
    <source>
        <dbReference type="EMBL" id="PYE84217.1"/>
    </source>
</evidence>
<comment type="caution">
    <text evidence="1">The sequence shown here is derived from an EMBL/GenBank/DDBJ whole genome shotgun (WGS) entry which is preliminary data.</text>
</comment>
<reference evidence="1 2" key="1">
    <citation type="submission" date="2018-06" db="EMBL/GenBank/DDBJ databases">
        <title>Genomic Encyclopedia of Type Strains, Phase III (KMG-III): the genomes of soil and plant-associated and newly described type strains.</title>
        <authorList>
            <person name="Whitman W."/>
        </authorList>
    </citation>
    <scope>NUCLEOTIDE SEQUENCE [LARGE SCALE GENOMIC DNA]</scope>
    <source>
        <strain evidence="1 2">CECT 9025</strain>
    </source>
</reference>
<dbReference type="Proteomes" id="UP000248311">
    <property type="component" value="Unassembled WGS sequence"/>
</dbReference>
<evidence type="ECO:0008006" key="3">
    <source>
        <dbReference type="Google" id="ProtNLM"/>
    </source>
</evidence>
<dbReference type="EMBL" id="QJTE01000002">
    <property type="protein sequence ID" value="PYE84217.1"/>
    <property type="molecule type" value="Genomic_DNA"/>
</dbReference>
<dbReference type="AlphaFoldDB" id="A0A318SWM3"/>
<organism evidence="1 2">
    <name type="scientific">Pseudoroseicyclus aestuarii</name>
    <dbReference type="NCBI Taxonomy" id="1795041"/>
    <lineage>
        <taxon>Bacteria</taxon>
        <taxon>Pseudomonadati</taxon>
        <taxon>Pseudomonadota</taxon>
        <taxon>Alphaproteobacteria</taxon>
        <taxon>Rhodobacterales</taxon>
        <taxon>Paracoccaceae</taxon>
        <taxon>Pseudoroseicyclus</taxon>
    </lineage>
</organism>
<protein>
    <recommendedName>
        <fullName evidence="3">Orotidine 5'-phosphate decarboxylase</fullName>
    </recommendedName>
</protein>
<name>A0A318SWM3_9RHOB</name>
<dbReference type="RefSeq" id="WP_110813337.1">
    <property type="nucleotide sequence ID" value="NZ_QJTE01000002.1"/>
</dbReference>
<dbReference type="OrthoDB" id="7863406at2"/>
<gene>
    <name evidence="1" type="ORF">DFP88_1029</name>
</gene>
<sequence>MNNIQMGDIRYNAQVGAFEARVDVIRGGSTFRYPCQVAGPIDMDDAQVRASLASHALRQSDSGSALWSHLG</sequence>
<keyword evidence="2" id="KW-1185">Reference proteome</keyword>
<evidence type="ECO:0000313" key="2">
    <source>
        <dbReference type="Proteomes" id="UP000248311"/>
    </source>
</evidence>
<proteinExistence type="predicted"/>
<accession>A0A318SWM3</accession>